<dbReference type="InterPro" id="IPR003008">
    <property type="entry name" value="Tubulin_FtsZ_GTPase"/>
</dbReference>
<dbReference type="SUPFAM" id="SSF52490">
    <property type="entry name" value="Tubulin nucleotide-binding domain-like"/>
    <property type="match status" value="1"/>
</dbReference>
<reference evidence="6 7" key="1">
    <citation type="journal article" date="2023" name="Insect Mol. Biol.">
        <title>Genome sequencing provides insights into the evolution of gene families encoding plant cell wall-degrading enzymes in longhorned beetles.</title>
        <authorList>
            <person name="Shin N.R."/>
            <person name="Okamura Y."/>
            <person name="Kirsch R."/>
            <person name="Pauchet Y."/>
        </authorList>
    </citation>
    <scope>NUCLEOTIDE SEQUENCE [LARGE SCALE GENOMIC DNA]</scope>
    <source>
        <strain evidence="6">EAD_L_NR</strain>
    </source>
</reference>
<dbReference type="PANTHER" id="PTHR11588">
    <property type="entry name" value="TUBULIN"/>
    <property type="match status" value="1"/>
</dbReference>
<dbReference type="GO" id="GO:0005874">
    <property type="term" value="C:microtubule"/>
    <property type="evidence" value="ECO:0007669"/>
    <property type="project" value="UniProtKB-KW"/>
</dbReference>
<dbReference type="CDD" id="cd02189">
    <property type="entry name" value="delta_zeta_tubulin-like"/>
    <property type="match status" value="1"/>
</dbReference>
<dbReference type="PROSITE" id="PS00227">
    <property type="entry name" value="TUBULIN"/>
    <property type="match status" value="1"/>
</dbReference>
<evidence type="ECO:0000256" key="3">
    <source>
        <dbReference type="ARBA" id="ARBA00022741"/>
    </source>
</evidence>
<proteinExistence type="inferred from homology"/>
<evidence type="ECO:0000256" key="4">
    <source>
        <dbReference type="ARBA" id="ARBA00023134"/>
    </source>
</evidence>
<evidence type="ECO:0000313" key="6">
    <source>
        <dbReference type="EMBL" id="KAJ8924755.1"/>
    </source>
</evidence>
<dbReference type="PRINTS" id="PR01519">
    <property type="entry name" value="EPSLNTUBULIN"/>
</dbReference>
<dbReference type="InterPro" id="IPR004057">
    <property type="entry name" value="Epsilon_tubulin"/>
</dbReference>
<feature type="domain" description="Tubulin/FtsZ GTPase" evidence="5">
    <location>
        <begin position="43"/>
        <end position="235"/>
    </location>
</feature>
<gene>
    <name evidence="6" type="ORF">NQ315_000908</name>
</gene>
<dbReference type="InterPro" id="IPR017975">
    <property type="entry name" value="Tubulin_CS"/>
</dbReference>
<accession>A0AAV8WF95</accession>
<organism evidence="6 7">
    <name type="scientific">Exocentrus adspersus</name>
    <dbReference type="NCBI Taxonomy" id="1586481"/>
    <lineage>
        <taxon>Eukaryota</taxon>
        <taxon>Metazoa</taxon>
        <taxon>Ecdysozoa</taxon>
        <taxon>Arthropoda</taxon>
        <taxon>Hexapoda</taxon>
        <taxon>Insecta</taxon>
        <taxon>Pterygota</taxon>
        <taxon>Neoptera</taxon>
        <taxon>Endopterygota</taxon>
        <taxon>Coleoptera</taxon>
        <taxon>Polyphaga</taxon>
        <taxon>Cucujiformia</taxon>
        <taxon>Chrysomeloidea</taxon>
        <taxon>Cerambycidae</taxon>
        <taxon>Lamiinae</taxon>
        <taxon>Acanthocinini</taxon>
        <taxon>Exocentrus</taxon>
    </lineage>
</organism>
<evidence type="ECO:0000256" key="1">
    <source>
        <dbReference type="ARBA" id="ARBA00009636"/>
    </source>
</evidence>
<evidence type="ECO:0000256" key="2">
    <source>
        <dbReference type="ARBA" id="ARBA00022701"/>
    </source>
</evidence>
<keyword evidence="3" id="KW-0547">Nucleotide-binding</keyword>
<dbReference type="SMART" id="SM00864">
    <property type="entry name" value="Tubulin"/>
    <property type="match status" value="1"/>
</dbReference>
<keyword evidence="4" id="KW-0342">GTP-binding</keyword>
<dbReference type="InterPro" id="IPR036525">
    <property type="entry name" value="Tubulin/FtsZ_GTPase_sf"/>
</dbReference>
<keyword evidence="7" id="KW-1185">Reference proteome</keyword>
<dbReference type="Gene3D" id="3.40.50.1440">
    <property type="entry name" value="Tubulin/FtsZ, GTPase domain"/>
    <property type="match status" value="1"/>
</dbReference>
<protein>
    <recommendedName>
        <fullName evidence="5">Tubulin/FtsZ GTPase domain-containing protein</fullName>
    </recommendedName>
</protein>
<dbReference type="SUPFAM" id="SSF55307">
    <property type="entry name" value="Tubulin C-terminal domain-like"/>
    <property type="match status" value="1"/>
</dbReference>
<dbReference type="Pfam" id="PF00091">
    <property type="entry name" value="Tubulin"/>
    <property type="match status" value="1"/>
</dbReference>
<evidence type="ECO:0000313" key="7">
    <source>
        <dbReference type="Proteomes" id="UP001159042"/>
    </source>
</evidence>
<dbReference type="AlphaFoldDB" id="A0AAV8WF95"/>
<dbReference type="InterPro" id="IPR008280">
    <property type="entry name" value="Tub_FtsZ_C"/>
</dbReference>
<dbReference type="GO" id="GO:0007017">
    <property type="term" value="P:microtubule-based process"/>
    <property type="evidence" value="ECO:0007669"/>
    <property type="project" value="InterPro"/>
</dbReference>
<evidence type="ECO:0000259" key="5">
    <source>
        <dbReference type="SMART" id="SM00864"/>
    </source>
</evidence>
<dbReference type="GO" id="GO:0005525">
    <property type="term" value="F:GTP binding"/>
    <property type="evidence" value="ECO:0007669"/>
    <property type="project" value="UniProtKB-KW"/>
</dbReference>
<comment type="similarity">
    <text evidence="1">Belongs to the tubulin family.</text>
</comment>
<dbReference type="PRINTS" id="PR01161">
    <property type="entry name" value="TUBULIN"/>
</dbReference>
<comment type="caution">
    <text evidence="6">The sequence shown here is derived from an EMBL/GenBank/DDBJ whole genome shotgun (WGS) entry which is preliminary data.</text>
</comment>
<dbReference type="EMBL" id="JANEYG010000002">
    <property type="protein sequence ID" value="KAJ8924755.1"/>
    <property type="molecule type" value="Genomic_DNA"/>
</dbReference>
<keyword evidence="2" id="KW-0493">Microtubule</keyword>
<sequence>MSVISLQFGQCGNQIGNSLYSTVIEDINAKDVSKNNCWYHQAVDKWFDINKHGKWEPRSILIDTECKVVQSAKPSPFKFKNVVAKPFGGSANNWACGYTTNGKKLISEVMNAVRKETENCDLLSSFLNLYSSSGGTGSGVGSFVIEQLRDAYPNKNIVNTVILPYVQGEVVTQSYNSLLTLSNLYSLADTTILFENERLHYACKYSLEGDVSFSQINTVIAQQLAALYQPLNISTASLLNNMTSHPSYKFLQIRNEPHFSKRNIKFEAPVSWKALLGAVSKQSRFDVVQQNSVKLKAKTLCSSLITRALDYPTEDDVKTLKQNQASVSWLPKQYSFSGYHQRQKFLNFEKFVLLISNSNSVYVPLNSITEEAWRLFTHGAYLHHYKKYDIDEDFFLNSNLEMIQQKMPQKTITEIRQICQKHTNLALRKWLKIGENDQKYDTVKNWLEILKRLNSTRTGPVYDIIPRVLKYIALYEKRSNSPIINLRDCYLVLSDICNGMSSKKLDKASNHFLLHCLTKLAEAIKNGEIESYKSHLKSLKNYSELCKYHATRKGSTDAVLNPLNVNKRLLKMTEVDKYTDIFEESSSEIMADPTQAYFN</sequence>
<dbReference type="Proteomes" id="UP001159042">
    <property type="component" value="Unassembled WGS sequence"/>
</dbReference>
<dbReference type="InterPro" id="IPR000217">
    <property type="entry name" value="Tubulin"/>
</dbReference>
<name>A0AAV8WF95_9CUCU</name>